<name>A0A143BPR0_9BACT</name>
<comment type="similarity">
    <text evidence="1 5">Belongs to the universal ribosomal protein uL4 family.</text>
</comment>
<evidence type="ECO:0000256" key="3">
    <source>
        <dbReference type="ARBA" id="ARBA00023274"/>
    </source>
</evidence>
<dbReference type="Proteomes" id="UP000076404">
    <property type="component" value="Chromosome"/>
</dbReference>
<protein>
    <recommendedName>
        <fullName evidence="4 5">Large ribosomal subunit protein uL4</fullName>
    </recommendedName>
</protein>
<dbReference type="Pfam" id="PF00573">
    <property type="entry name" value="Ribosomal_L4"/>
    <property type="match status" value="1"/>
</dbReference>
<dbReference type="PANTHER" id="PTHR10746:SF6">
    <property type="entry name" value="LARGE RIBOSOMAL SUBUNIT PROTEIN UL4M"/>
    <property type="match status" value="1"/>
</dbReference>
<reference evidence="7 8" key="2">
    <citation type="journal article" date="2016" name="Environ. Microbiol. Rep.">
        <title>Metagenomic evidence for the presence of phototrophic Gemmatimonadetes bacteria in diverse environments.</title>
        <authorList>
            <person name="Zeng Y."/>
            <person name="Baumbach J."/>
            <person name="Barbosa E.G."/>
            <person name="Azevedo V."/>
            <person name="Zhang C."/>
            <person name="Koblizek M."/>
        </authorList>
    </citation>
    <scope>NUCLEOTIDE SEQUENCE [LARGE SCALE GENOMIC DNA]</scope>
    <source>
        <strain evidence="7 8">AP64</strain>
    </source>
</reference>
<dbReference type="AlphaFoldDB" id="A0A143BPR0"/>
<evidence type="ECO:0000256" key="1">
    <source>
        <dbReference type="ARBA" id="ARBA00010528"/>
    </source>
</evidence>
<evidence type="ECO:0000256" key="4">
    <source>
        <dbReference type="ARBA" id="ARBA00035244"/>
    </source>
</evidence>
<dbReference type="InterPro" id="IPR002136">
    <property type="entry name" value="Ribosomal_uL4"/>
</dbReference>
<sequence>MAETKTFEAPVFTAQGKQGGTRQLPEMFDGIVNVPVMHQAVKAFLANRRQGTAKTKTRGEVTGGNQKPWKQKGTGRARQGSTRAPNWPGGGTVFGPQPRSYTQIVPRQVRQLARKSALNARAREGAVILVDALNFSAPKTKTMTALIASIGAAGKKVLVLTEGVKPNVYLSARNIERAHVMPFSDASTYHILWSDVVVIESAALTQNSAEG</sequence>
<dbReference type="GO" id="GO:0005840">
    <property type="term" value="C:ribosome"/>
    <property type="evidence" value="ECO:0007669"/>
    <property type="project" value="UniProtKB-KW"/>
</dbReference>
<comment type="subunit">
    <text evidence="5">Part of the 50S ribosomal subunit.</text>
</comment>
<keyword evidence="8" id="KW-1185">Reference proteome</keyword>
<keyword evidence="5" id="KW-0699">rRNA-binding</keyword>
<dbReference type="NCBIfam" id="TIGR03953">
    <property type="entry name" value="rplD_bact"/>
    <property type="match status" value="1"/>
</dbReference>
<comment type="function">
    <text evidence="5">Forms part of the polypeptide exit tunnel.</text>
</comment>
<evidence type="ECO:0000313" key="8">
    <source>
        <dbReference type="Proteomes" id="UP000076404"/>
    </source>
</evidence>
<dbReference type="EMBL" id="CP011454">
    <property type="protein sequence ID" value="AMW06562.1"/>
    <property type="molecule type" value="Genomic_DNA"/>
</dbReference>
<dbReference type="Gene3D" id="3.40.1370.10">
    <property type="match status" value="1"/>
</dbReference>
<accession>A0A143BPR0</accession>
<dbReference type="GO" id="GO:0019843">
    <property type="term" value="F:rRNA binding"/>
    <property type="evidence" value="ECO:0007669"/>
    <property type="project" value="UniProtKB-UniRule"/>
</dbReference>
<dbReference type="KEGG" id="gph:GEMMAAP_05075"/>
<dbReference type="InterPro" id="IPR013005">
    <property type="entry name" value="Ribosomal_uL4-like"/>
</dbReference>
<reference evidence="7 8" key="1">
    <citation type="journal article" date="2014" name="Proc. Natl. Acad. Sci. U.S.A.">
        <title>Functional type 2 photosynthetic reaction centers found in the rare bacterial phylum Gemmatimonadetes.</title>
        <authorList>
            <person name="Zeng Y."/>
            <person name="Feng F."/>
            <person name="Medova H."/>
            <person name="Dean J."/>
            <person name="Koblizek M."/>
        </authorList>
    </citation>
    <scope>NUCLEOTIDE SEQUENCE [LARGE SCALE GENOMIC DNA]</scope>
    <source>
        <strain evidence="7 8">AP64</strain>
    </source>
</reference>
<dbReference type="PANTHER" id="PTHR10746">
    <property type="entry name" value="50S RIBOSOMAL PROTEIN L4"/>
    <property type="match status" value="1"/>
</dbReference>
<comment type="function">
    <text evidence="5">One of the primary rRNA binding proteins, this protein initially binds near the 5'-end of the 23S rRNA. It is important during the early stages of 50S assembly. It makes multiple contacts with different domains of the 23S rRNA in the assembled 50S subunit and ribosome.</text>
</comment>
<evidence type="ECO:0000256" key="5">
    <source>
        <dbReference type="HAMAP-Rule" id="MF_01328"/>
    </source>
</evidence>
<proteinExistence type="inferred from homology"/>
<evidence type="ECO:0000256" key="2">
    <source>
        <dbReference type="ARBA" id="ARBA00022980"/>
    </source>
</evidence>
<keyword evidence="2 5" id="KW-0689">Ribosomal protein</keyword>
<evidence type="ECO:0000313" key="7">
    <source>
        <dbReference type="EMBL" id="AMW06562.1"/>
    </source>
</evidence>
<evidence type="ECO:0000256" key="6">
    <source>
        <dbReference type="SAM" id="MobiDB-lite"/>
    </source>
</evidence>
<dbReference type="SUPFAM" id="SSF52166">
    <property type="entry name" value="Ribosomal protein L4"/>
    <property type="match status" value="1"/>
</dbReference>
<dbReference type="eggNOG" id="COG0088">
    <property type="taxonomic scope" value="Bacteria"/>
</dbReference>
<dbReference type="STRING" id="1379270.GEMMAAP_05075"/>
<gene>
    <name evidence="5" type="primary">rplD</name>
    <name evidence="7" type="ORF">GEMMAAP_05075</name>
</gene>
<dbReference type="GO" id="GO:1990904">
    <property type="term" value="C:ribonucleoprotein complex"/>
    <property type="evidence" value="ECO:0007669"/>
    <property type="project" value="UniProtKB-KW"/>
</dbReference>
<dbReference type="GO" id="GO:0003735">
    <property type="term" value="F:structural constituent of ribosome"/>
    <property type="evidence" value="ECO:0007669"/>
    <property type="project" value="InterPro"/>
</dbReference>
<dbReference type="HAMAP" id="MF_01328_B">
    <property type="entry name" value="Ribosomal_uL4_B"/>
    <property type="match status" value="1"/>
</dbReference>
<keyword evidence="5" id="KW-0694">RNA-binding</keyword>
<organism evidence="7 8">
    <name type="scientific">Gemmatimonas phototrophica</name>
    <dbReference type="NCBI Taxonomy" id="1379270"/>
    <lineage>
        <taxon>Bacteria</taxon>
        <taxon>Pseudomonadati</taxon>
        <taxon>Gemmatimonadota</taxon>
        <taxon>Gemmatimonadia</taxon>
        <taxon>Gemmatimonadales</taxon>
        <taxon>Gemmatimonadaceae</taxon>
        <taxon>Gemmatimonas</taxon>
    </lineage>
</organism>
<dbReference type="GO" id="GO:0006412">
    <property type="term" value="P:translation"/>
    <property type="evidence" value="ECO:0007669"/>
    <property type="project" value="UniProtKB-UniRule"/>
</dbReference>
<keyword evidence="3 5" id="KW-0687">Ribonucleoprotein</keyword>
<dbReference type="InterPro" id="IPR023574">
    <property type="entry name" value="Ribosomal_uL4_dom_sf"/>
</dbReference>
<feature type="region of interest" description="Disordered" evidence="6">
    <location>
        <begin position="51"/>
        <end position="99"/>
    </location>
</feature>